<organism evidence="12 13">
    <name type="scientific">Danaus plexippus plexippus</name>
    <dbReference type="NCBI Taxonomy" id="278856"/>
    <lineage>
        <taxon>Eukaryota</taxon>
        <taxon>Metazoa</taxon>
        <taxon>Ecdysozoa</taxon>
        <taxon>Arthropoda</taxon>
        <taxon>Hexapoda</taxon>
        <taxon>Insecta</taxon>
        <taxon>Pterygota</taxon>
        <taxon>Neoptera</taxon>
        <taxon>Endopterygota</taxon>
        <taxon>Lepidoptera</taxon>
        <taxon>Glossata</taxon>
        <taxon>Ditrysia</taxon>
        <taxon>Papilionoidea</taxon>
        <taxon>Nymphalidae</taxon>
        <taxon>Danainae</taxon>
        <taxon>Danaini</taxon>
        <taxon>Danaina</taxon>
        <taxon>Danaus</taxon>
        <taxon>Danaus</taxon>
    </lineage>
</organism>
<evidence type="ECO:0000256" key="1">
    <source>
        <dbReference type="ARBA" id="ARBA00004210"/>
    </source>
</evidence>
<evidence type="ECO:0000313" key="13">
    <source>
        <dbReference type="Proteomes" id="UP000007151"/>
    </source>
</evidence>
<dbReference type="GO" id="GO:0010494">
    <property type="term" value="C:cytoplasmic stress granule"/>
    <property type="evidence" value="ECO:0007669"/>
    <property type="project" value="UniProtKB-SubCell"/>
</dbReference>
<dbReference type="Proteomes" id="UP000007151">
    <property type="component" value="Unassembled WGS sequence"/>
</dbReference>
<sequence length="263" mass="27715">MADKKVCRVGNTNGVSTRSRVNVRAWVEARESLIARRHHRSGHRALVTFTEGVCRGVSLELRLPRSCVTDEVVTVTPPLGAYPQPQPPQGPFLPAPPHQAAPQYGVAGGSPYGMTFGGAGAGAGGVYAPPPYDQLQHHQAIPALSQQLPMYSPAAAMYAAAAAGYPGYIGYPVQYYPYYPTAVQPSIQPLRPTIMIPNGFEAGGRFEGLAQTLLPPAPPGVPPSPAHLAAIQPHQVLSDTRSTTPEPPSTGPDVPRGPPGSRL</sequence>
<gene>
    <name evidence="12" type="ORF">KGM_206231</name>
</gene>
<dbReference type="KEGG" id="dpl:KGM_206231"/>
<accession>A0A212F7G9</accession>
<dbReference type="GO" id="GO:0016607">
    <property type="term" value="C:nuclear speck"/>
    <property type="evidence" value="ECO:0007669"/>
    <property type="project" value="UniProtKB-SubCell"/>
</dbReference>
<keyword evidence="5" id="KW-0597">Phosphoprotein</keyword>
<dbReference type="InParanoid" id="A0A212F7G9"/>
<evidence type="ECO:0000256" key="11">
    <source>
        <dbReference type="SAM" id="MobiDB-lite"/>
    </source>
</evidence>
<evidence type="ECO:0000256" key="2">
    <source>
        <dbReference type="ARBA" id="ARBA00004324"/>
    </source>
</evidence>
<keyword evidence="13" id="KW-1185">Reference proteome</keyword>
<evidence type="ECO:0000256" key="8">
    <source>
        <dbReference type="ARBA" id="ARBA00032174"/>
    </source>
</evidence>
<feature type="compositionally biased region" description="Pro residues" evidence="11">
    <location>
        <begin position="215"/>
        <end position="225"/>
    </location>
</feature>
<keyword evidence="4" id="KW-0963">Cytoplasm</keyword>
<keyword evidence="7" id="KW-0539">Nucleus</keyword>
<dbReference type="AlphaFoldDB" id="A0A212F7G9"/>
<evidence type="ECO:0000256" key="4">
    <source>
        <dbReference type="ARBA" id="ARBA00022490"/>
    </source>
</evidence>
<evidence type="ECO:0000256" key="3">
    <source>
        <dbReference type="ARBA" id="ARBA00014066"/>
    </source>
</evidence>
<evidence type="ECO:0000256" key="9">
    <source>
        <dbReference type="ARBA" id="ARBA00034352"/>
    </source>
</evidence>
<evidence type="ECO:0000256" key="5">
    <source>
        <dbReference type="ARBA" id="ARBA00022553"/>
    </source>
</evidence>
<keyword evidence="6" id="KW-0832">Ubl conjugation</keyword>
<proteinExistence type="predicted"/>
<comment type="subcellular location">
    <subcellularLocation>
        <location evidence="1">Cytoplasm</location>
        <location evidence="1">Stress granule</location>
    </subcellularLocation>
    <subcellularLocation>
        <location evidence="2">Nucleus speckle</location>
    </subcellularLocation>
</comment>
<protein>
    <recommendedName>
        <fullName evidence="3">DAZ-associated protein 2</fullName>
    </recommendedName>
    <alternativeName>
        <fullName evidence="8">Deleted in azoospermia-associated protein 2</fullName>
    </alternativeName>
    <alternativeName>
        <fullName evidence="9">Proline-rich transcript in brain protein</fullName>
    </alternativeName>
</protein>
<dbReference type="Pfam" id="PF11029">
    <property type="entry name" value="DAZAP2"/>
    <property type="match status" value="1"/>
</dbReference>
<comment type="function">
    <text evidence="10">In unstressed cells, promotes SIAH1-mediated polyubiquitination and degradation of the serine/threonine-protein kinase HIPK2, probably by acting as a loading factor that potentiates complex formation between HIPK2 and ubiquitin ligase SIAH1. In response to DNA damage, localizes to the nucleus following phosphorylation by HIPK2 and modulates the expression of a subset of TP53/p53 target genes by binding to TP53 at target gene promoters. This limits the expression of a number of cell death-mediating TP53 target genes, reducing DNA damage-induced cell death. Enhances the binding of transcription factor TCF7L2/TCF4, a Wnt signaling pathway effector, to the promoters of target genes. Plays a role in stress granule formation.</text>
</comment>
<feature type="region of interest" description="Disordered" evidence="11">
    <location>
        <begin position="215"/>
        <end position="263"/>
    </location>
</feature>
<evidence type="ECO:0000256" key="10">
    <source>
        <dbReference type="ARBA" id="ARBA00045449"/>
    </source>
</evidence>
<evidence type="ECO:0000256" key="6">
    <source>
        <dbReference type="ARBA" id="ARBA00022843"/>
    </source>
</evidence>
<name>A0A212F7G9_DANPL</name>
<dbReference type="InterPro" id="IPR022730">
    <property type="entry name" value="DAZ_assoc-2"/>
</dbReference>
<evidence type="ECO:0000313" key="12">
    <source>
        <dbReference type="EMBL" id="OWR49680.1"/>
    </source>
</evidence>
<feature type="compositionally biased region" description="Pro residues" evidence="11">
    <location>
        <begin position="245"/>
        <end position="263"/>
    </location>
</feature>
<evidence type="ECO:0000256" key="7">
    <source>
        <dbReference type="ARBA" id="ARBA00023242"/>
    </source>
</evidence>
<reference evidence="12 13" key="1">
    <citation type="journal article" date="2011" name="Cell">
        <title>The monarch butterfly genome yields insights into long-distance migration.</title>
        <authorList>
            <person name="Zhan S."/>
            <person name="Merlin C."/>
            <person name="Boore J.L."/>
            <person name="Reppert S.M."/>
        </authorList>
    </citation>
    <scope>NUCLEOTIDE SEQUENCE [LARGE SCALE GENOMIC DNA]</scope>
    <source>
        <strain evidence="12">F-2</strain>
    </source>
</reference>
<feature type="compositionally biased region" description="Polar residues" evidence="11">
    <location>
        <begin position="235"/>
        <end position="244"/>
    </location>
</feature>
<dbReference type="EMBL" id="AGBW02009872">
    <property type="protein sequence ID" value="OWR49680.1"/>
    <property type="molecule type" value="Genomic_DNA"/>
</dbReference>
<comment type="caution">
    <text evidence="12">The sequence shown here is derived from an EMBL/GenBank/DDBJ whole genome shotgun (WGS) entry which is preliminary data.</text>
</comment>